<organism evidence="2 3">
    <name type="scientific">Halalkalibaculum roseum</name>
    <dbReference type="NCBI Taxonomy" id="2709311"/>
    <lineage>
        <taxon>Bacteria</taxon>
        <taxon>Pseudomonadati</taxon>
        <taxon>Balneolota</taxon>
        <taxon>Balneolia</taxon>
        <taxon>Balneolales</taxon>
        <taxon>Balneolaceae</taxon>
        <taxon>Halalkalibaculum</taxon>
    </lineage>
</organism>
<dbReference type="EMBL" id="JAALLT010000002">
    <property type="protein sequence ID" value="NGP76531.1"/>
    <property type="molecule type" value="Genomic_DNA"/>
</dbReference>
<dbReference type="Proteomes" id="UP000473278">
    <property type="component" value="Unassembled WGS sequence"/>
</dbReference>
<dbReference type="PANTHER" id="PTHR30595:SF6">
    <property type="entry name" value="SCHLAFEN ALBA-2 DOMAIN-CONTAINING PROTEIN"/>
    <property type="match status" value="1"/>
</dbReference>
<evidence type="ECO:0000259" key="1">
    <source>
        <dbReference type="Pfam" id="PF04326"/>
    </source>
</evidence>
<feature type="domain" description="Schlafen AlbA-2" evidence="1">
    <location>
        <begin position="25"/>
        <end position="151"/>
    </location>
</feature>
<keyword evidence="3" id="KW-1185">Reference proteome</keyword>
<protein>
    <submittedName>
        <fullName evidence="2">ATP-binding protein</fullName>
    </submittedName>
</protein>
<keyword evidence="2" id="KW-0067">ATP-binding</keyword>
<proteinExistence type="predicted"/>
<sequence length="308" mass="36093">MNNLFEKEEFSESDIQSLIDNNIEENIHLEFKSSGAFSKSDSSKKLGIAKTVSSFANSDGGIVIYGINEEEHTANSLSYIDGNEFTKEWLEQIIGTNINRRIGGVEIYPIRFEDDIAKSVYVVKVPPSSIAPHMIKDNKYYGRRNFQSEPLEEYEVRRIYNQKSKTELNFWYFNFRTMDKKDQGKTYAVKIIYDLIIENISSSIEKDYKVEVEVPTPFVDERQYLKRSATRKTTSHDIYTFYDGEPLFQGEVKDFGNGPAIFVARKNMDDLDQIFRLQLYYSNDVIFREWTIQELIEITEYNLYELQR</sequence>
<name>A0A6M1SMI2_9BACT</name>
<accession>A0A6M1SMI2</accession>
<gene>
    <name evidence="2" type="ORF">G3570_07800</name>
</gene>
<dbReference type="InterPro" id="IPR007421">
    <property type="entry name" value="Schlafen_AlbA_2_dom"/>
</dbReference>
<keyword evidence="2" id="KW-0547">Nucleotide-binding</keyword>
<dbReference type="InterPro" id="IPR038461">
    <property type="entry name" value="Schlafen_AlbA_2_dom_sf"/>
</dbReference>
<evidence type="ECO:0000313" key="3">
    <source>
        <dbReference type="Proteomes" id="UP000473278"/>
    </source>
</evidence>
<reference evidence="2 3" key="1">
    <citation type="submission" date="2020-02" db="EMBL/GenBank/DDBJ databases">
        <title>Balneolaceae bacterium YR4-1, complete genome.</title>
        <authorList>
            <person name="Li Y."/>
            <person name="Wu S."/>
        </authorList>
    </citation>
    <scope>NUCLEOTIDE SEQUENCE [LARGE SCALE GENOMIC DNA]</scope>
    <source>
        <strain evidence="2 3">YR4-1</strain>
    </source>
</reference>
<dbReference type="PANTHER" id="PTHR30595">
    <property type="entry name" value="GLPR-RELATED TRANSCRIPTIONAL REPRESSOR"/>
    <property type="match status" value="1"/>
</dbReference>
<dbReference type="GO" id="GO:0005524">
    <property type="term" value="F:ATP binding"/>
    <property type="evidence" value="ECO:0007669"/>
    <property type="project" value="UniProtKB-KW"/>
</dbReference>
<dbReference type="RefSeq" id="WP_165140952.1">
    <property type="nucleotide sequence ID" value="NZ_JAALLT010000002.1"/>
</dbReference>
<dbReference type="AlphaFoldDB" id="A0A6M1SMI2"/>
<dbReference type="Pfam" id="PF04326">
    <property type="entry name" value="SLFN_AlbA_2"/>
    <property type="match status" value="1"/>
</dbReference>
<evidence type="ECO:0000313" key="2">
    <source>
        <dbReference type="EMBL" id="NGP76531.1"/>
    </source>
</evidence>
<comment type="caution">
    <text evidence="2">The sequence shown here is derived from an EMBL/GenBank/DDBJ whole genome shotgun (WGS) entry which is preliminary data.</text>
</comment>
<dbReference type="Gene3D" id="3.30.950.30">
    <property type="entry name" value="Schlafen, AAA domain"/>
    <property type="match status" value="1"/>
</dbReference>